<dbReference type="EMBL" id="JAIQCV010000002">
    <property type="protein sequence ID" value="KAH1121633.1"/>
    <property type="molecule type" value="Genomic_DNA"/>
</dbReference>
<gene>
    <name evidence="1" type="ORF">J1N35_004793</name>
</gene>
<comment type="caution">
    <text evidence="1">The sequence shown here is derived from an EMBL/GenBank/DDBJ whole genome shotgun (WGS) entry which is preliminary data.</text>
</comment>
<dbReference type="PANTHER" id="PTHR31286">
    <property type="entry name" value="GLYCINE-RICH CELL WALL STRUCTURAL PROTEIN 1.8-LIKE"/>
    <property type="match status" value="1"/>
</dbReference>
<keyword evidence="2" id="KW-1185">Reference proteome</keyword>
<dbReference type="PANTHER" id="PTHR31286:SF173">
    <property type="entry name" value="DUF4283 DOMAIN-CONTAINING PROTEIN"/>
    <property type="match status" value="1"/>
</dbReference>
<dbReference type="OrthoDB" id="995555at2759"/>
<organism evidence="1 2">
    <name type="scientific">Gossypium stocksii</name>
    <dbReference type="NCBI Taxonomy" id="47602"/>
    <lineage>
        <taxon>Eukaryota</taxon>
        <taxon>Viridiplantae</taxon>
        <taxon>Streptophyta</taxon>
        <taxon>Embryophyta</taxon>
        <taxon>Tracheophyta</taxon>
        <taxon>Spermatophyta</taxon>
        <taxon>Magnoliopsida</taxon>
        <taxon>eudicotyledons</taxon>
        <taxon>Gunneridae</taxon>
        <taxon>Pentapetalae</taxon>
        <taxon>rosids</taxon>
        <taxon>malvids</taxon>
        <taxon>Malvales</taxon>
        <taxon>Malvaceae</taxon>
        <taxon>Malvoideae</taxon>
        <taxon>Gossypium</taxon>
    </lineage>
</organism>
<sequence length="100" mass="11560">MNTDNKARGSFARMAVYVNLDRPLVFQILINGRIQKVEYEFLPMVCFQCGRYGHVKKLASLGHPNPSLERNHHHLKFHQKIITRPSMAQVRKEIHTSCGC</sequence>
<dbReference type="AlphaFoldDB" id="A0A9D3WDE8"/>
<evidence type="ECO:0008006" key="3">
    <source>
        <dbReference type="Google" id="ProtNLM"/>
    </source>
</evidence>
<evidence type="ECO:0000313" key="2">
    <source>
        <dbReference type="Proteomes" id="UP000828251"/>
    </source>
</evidence>
<dbReference type="Proteomes" id="UP000828251">
    <property type="component" value="Unassembled WGS sequence"/>
</dbReference>
<reference evidence="1 2" key="1">
    <citation type="journal article" date="2021" name="Plant Biotechnol. J.">
        <title>Multi-omics assisted identification of the key and species-specific regulatory components of drought-tolerant mechanisms in Gossypium stocksii.</title>
        <authorList>
            <person name="Yu D."/>
            <person name="Ke L."/>
            <person name="Zhang D."/>
            <person name="Wu Y."/>
            <person name="Sun Y."/>
            <person name="Mei J."/>
            <person name="Sun J."/>
            <person name="Sun Y."/>
        </authorList>
    </citation>
    <scope>NUCLEOTIDE SEQUENCE [LARGE SCALE GENOMIC DNA]</scope>
    <source>
        <strain evidence="2">cv. E1</strain>
        <tissue evidence="1">Leaf</tissue>
    </source>
</reference>
<proteinExistence type="predicted"/>
<name>A0A9D3WDE8_9ROSI</name>
<accession>A0A9D3WDE8</accession>
<protein>
    <recommendedName>
        <fullName evidence="3">Zinc knuckle CX2CX4HX4C domain-containing protein</fullName>
    </recommendedName>
</protein>
<dbReference type="InterPro" id="IPR040256">
    <property type="entry name" value="At4g02000-like"/>
</dbReference>
<evidence type="ECO:0000313" key="1">
    <source>
        <dbReference type="EMBL" id="KAH1121633.1"/>
    </source>
</evidence>